<dbReference type="AlphaFoldDB" id="A0A9Q3DWY9"/>
<sequence length="149" mass="16359">MGVYIKYNLTSIYGKLLTLLVLWPIGSFWCFMDFGPYHLSLATYGLRPYPLTIGISGQFSTSPIPSPIPLFWARGLHLPPLAITRAFRPTPFTMGSEAEMAFLGHLGPLWGLQPIIPGPWDPWAPFGPNAMCPKGAKGAIHHLPRPCGS</sequence>
<proteinExistence type="predicted"/>
<accession>A0A9Q3DWY9</accession>
<keyword evidence="1" id="KW-0472">Membrane</keyword>
<dbReference type="EMBL" id="AVOT02020947">
    <property type="protein sequence ID" value="MBW0509448.1"/>
    <property type="molecule type" value="Genomic_DNA"/>
</dbReference>
<keyword evidence="3" id="KW-1185">Reference proteome</keyword>
<name>A0A9Q3DWY9_9BASI</name>
<dbReference type="Proteomes" id="UP000765509">
    <property type="component" value="Unassembled WGS sequence"/>
</dbReference>
<gene>
    <name evidence="2" type="ORF">O181_049163</name>
</gene>
<reference evidence="2" key="1">
    <citation type="submission" date="2021-03" db="EMBL/GenBank/DDBJ databases">
        <title>Draft genome sequence of rust myrtle Austropuccinia psidii MF-1, a brazilian biotype.</title>
        <authorList>
            <person name="Quecine M.C."/>
            <person name="Pachon D.M.R."/>
            <person name="Bonatelli M.L."/>
            <person name="Correr F.H."/>
            <person name="Franceschini L.M."/>
            <person name="Leite T.F."/>
            <person name="Margarido G.R.A."/>
            <person name="Almeida C.A."/>
            <person name="Ferrarezi J.A."/>
            <person name="Labate C.A."/>
        </authorList>
    </citation>
    <scope>NUCLEOTIDE SEQUENCE</scope>
    <source>
        <strain evidence="2">MF-1</strain>
    </source>
</reference>
<keyword evidence="1" id="KW-0812">Transmembrane</keyword>
<protein>
    <submittedName>
        <fullName evidence="2">Uncharacterized protein</fullName>
    </submittedName>
</protein>
<evidence type="ECO:0000313" key="3">
    <source>
        <dbReference type="Proteomes" id="UP000765509"/>
    </source>
</evidence>
<keyword evidence="1" id="KW-1133">Transmembrane helix</keyword>
<evidence type="ECO:0000256" key="1">
    <source>
        <dbReference type="SAM" id="Phobius"/>
    </source>
</evidence>
<organism evidence="2 3">
    <name type="scientific">Austropuccinia psidii MF-1</name>
    <dbReference type="NCBI Taxonomy" id="1389203"/>
    <lineage>
        <taxon>Eukaryota</taxon>
        <taxon>Fungi</taxon>
        <taxon>Dikarya</taxon>
        <taxon>Basidiomycota</taxon>
        <taxon>Pucciniomycotina</taxon>
        <taxon>Pucciniomycetes</taxon>
        <taxon>Pucciniales</taxon>
        <taxon>Sphaerophragmiaceae</taxon>
        <taxon>Austropuccinia</taxon>
    </lineage>
</organism>
<evidence type="ECO:0000313" key="2">
    <source>
        <dbReference type="EMBL" id="MBW0509448.1"/>
    </source>
</evidence>
<comment type="caution">
    <text evidence="2">The sequence shown here is derived from an EMBL/GenBank/DDBJ whole genome shotgun (WGS) entry which is preliminary data.</text>
</comment>
<feature type="transmembrane region" description="Helical" evidence="1">
    <location>
        <begin position="12"/>
        <end position="31"/>
    </location>
</feature>